<dbReference type="InterPro" id="IPR014199">
    <property type="entry name" value="Spore_YtxC"/>
</dbReference>
<organism evidence="1 2">
    <name type="scientific">Oceanobacillus luteolus</name>
    <dbReference type="NCBI Taxonomy" id="1274358"/>
    <lineage>
        <taxon>Bacteria</taxon>
        <taxon>Bacillati</taxon>
        <taxon>Bacillota</taxon>
        <taxon>Bacilli</taxon>
        <taxon>Bacillales</taxon>
        <taxon>Bacillaceae</taxon>
        <taxon>Oceanobacillus</taxon>
    </lineage>
</organism>
<proteinExistence type="predicted"/>
<keyword evidence="2" id="KW-1185">Reference proteome</keyword>
<dbReference type="RefSeq" id="WP_251514943.1">
    <property type="nucleotide sequence ID" value="NZ_JAMBON010000022.1"/>
</dbReference>
<evidence type="ECO:0000313" key="1">
    <source>
        <dbReference type="EMBL" id="MFD1607526.1"/>
    </source>
</evidence>
<gene>
    <name evidence="1" type="primary">ytxC</name>
    <name evidence="1" type="ORF">ACFSBH_07675</name>
</gene>
<dbReference type="EMBL" id="JBHUDE010000039">
    <property type="protein sequence ID" value="MFD1607526.1"/>
    <property type="molecule type" value="Genomic_DNA"/>
</dbReference>
<dbReference type="Pfam" id="PF08812">
    <property type="entry name" value="YtxC"/>
    <property type="match status" value="1"/>
</dbReference>
<protein>
    <submittedName>
        <fullName evidence="1">Sporulation protein YtxC</fullName>
    </submittedName>
</protein>
<name>A0ABW4HPS1_9BACI</name>
<evidence type="ECO:0000313" key="2">
    <source>
        <dbReference type="Proteomes" id="UP001597221"/>
    </source>
</evidence>
<reference evidence="2" key="1">
    <citation type="journal article" date="2019" name="Int. J. Syst. Evol. Microbiol.">
        <title>The Global Catalogue of Microorganisms (GCM) 10K type strain sequencing project: providing services to taxonomists for standard genome sequencing and annotation.</title>
        <authorList>
            <consortium name="The Broad Institute Genomics Platform"/>
            <consortium name="The Broad Institute Genome Sequencing Center for Infectious Disease"/>
            <person name="Wu L."/>
            <person name="Ma J."/>
        </authorList>
    </citation>
    <scope>NUCLEOTIDE SEQUENCE [LARGE SCALE GENOMIC DNA]</scope>
    <source>
        <strain evidence="2">CGMCC 1.12376</strain>
    </source>
</reference>
<dbReference type="Proteomes" id="UP001597221">
    <property type="component" value="Unassembled WGS sequence"/>
</dbReference>
<accession>A0ABW4HPS1</accession>
<comment type="caution">
    <text evidence="1">The sequence shown here is derived from an EMBL/GenBank/DDBJ whole genome shotgun (WGS) entry which is preliminary data.</text>
</comment>
<sequence>MDIFFESDKEVICFCEHVFQQNKQIAVHWQVNEKWGNQLTINYEPLNEIIFQSIAVSLVHVYISNRLRSVIHEIIRDSYYFTDHHEIEKIYELAEWIVTGVDEDSKMLRKHKHPVQLLRAIFLMHIRNAQTVHFDSIVQFGMKAFKKDLVHYIGLAIDEFKREEEHQSFINTLREYVHTKEPMIPLIHVVEGSPFSYYSTVGRQLSKIELRNIMKKAPLYLFGFPEDEWNLAPLIAMAPEKINMYVDDPSNPKTQTIINVFQERVILKSFKDFPYTYSSYEH</sequence>